<keyword evidence="2" id="KW-1185">Reference proteome</keyword>
<gene>
    <name evidence="1" type="ORF">MJG53_006769</name>
</gene>
<dbReference type="EMBL" id="CM043030">
    <property type="protein sequence ID" value="KAI4585235.1"/>
    <property type="molecule type" value="Genomic_DNA"/>
</dbReference>
<evidence type="ECO:0000313" key="2">
    <source>
        <dbReference type="Proteomes" id="UP001057279"/>
    </source>
</evidence>
<protein>
    <submittedName>
        <fullName evidence="1">Uncharacterized protein</fullName>
    </submittedName>
</protein>
<comment type="caution">
    <text evidence="1">The sequence shown here is derived from an EMBL/GenBank/DDBJ whole genome shotgun (WGS) entry which is preliminary data.</text>
</comment>
<organism evidence="1 2">
    <name type="scientific">Ovis ammon polii x Ovis aries</name>
    <dbReference type="NCBI Taxonomy" id="2918886"/>
    <lineage>
        <taxon>Eukaryota</taxon>
        <taxon>Metazoa</taxon>
        <taxon>Chordata</taxon>
        <taxon>Craniata</taxon>
        <taxon>Vertebrata</taxon>
        <taxon>Euteleostomi</taxon>
        <taxon>Mammalia</taxon>
        <taxon>Eutheria</taxon>
        <taxon>Laurasiatheria</taxon>
        <taxon>Artiodactyla</taxon>
        <taxon>Ruminantia</taxon>
        <taxon>Pecora</taxon>
        <taxon>Bovidae</taxon>
        <taxon>Caprinae</taxon>
        <taxon>Ovis</taxon>
    </lineage>
</organism>
<evidence type="ECO:0000313" key="1">
    <source>
        <dbReference type="EMBL" id="KAI4585235.1"/>
    </source>
</evidence>
<reference evidence="1" key="1">
    <citation type="submission" date="2022-03" db="EMBL/GenBank/DDBJ databases">
        <title>Genomic analyses of argali, domestic sheep and their hybrids provide insights into chromosomal evolution, heterosis and genetic basis of agronomic traits.</title>
        <authorList>
            <person name="Li M."/>
        </authorList>
    </citation>
    <scope>NUCLEOTIDE SEQUENCE</scope>
    <source>
        <strain evidence="1">F1 hybrid</strain>
    </source>
</reference>
<proteinExistence type="predicted"/>
<name>A0ACB9V6Y6_9CETA</name>
<accession>A0ACB9V6Y6</accession>
<sequence length="108" mass="11775">MASVNKRGPVLLKPDAGGFGEKHRCQEQEGAFASFTGSRNETPAVRGRQCHLGRDGLQQIDFRWGVELKNFTQCAAEDDRVGTGMLEEQITAFDGCVLSVDVAAFNEV</sequence>
<dbReference type="Proteomes" id="UP001057279">
    <property type="component" value="Linkage Group LG05"/>
</dbReference>